<evidence type="ECO:0000256" key="4">
    <source>
        <dbReference type="PROSITE-ProRule" id="PRU01248"/>
    </source>
</evidence>
<comment type="caution">
    <text evidence="7">The sequence shown here is derived from an EMBL/GenBank/DDBJ whole genome shotgun (WGS) entry which is preliminary data.</text>
</comment>
<evidence type="ECO:0000259" key="5">
    <source>
        <dbReference type="PROSITE" id="PS51898"/>
    </source>
</evidence>
<dbReference type="PROSITE" id="PS51900">
    <property type="entry name" value="CB"/>
    <property type="match status" value="1"/>
</dbReference>
<sequence>MKLSPCIRQFFDQYLPHIKGVSENTVQGYRDAFRLFLPFAAKFYSIKIRSLRVEHLSSELIIAFLEDLQQERKNLAKTRNHRLAALKSFAKMVRFKYPEQQEVADVILSIPQKRAQKPLIGFLYQDEILEVFDAVDLRTKEGFRDYALLHLLYDSGARATEMATLNLDYFDPQKMTLAILGKGNRFRLIQLKPKPCHLLQLYIRKYRISPQPPYQDRLFINQRGEELTRHGIYRICRKYLQKALPPKRLKNINPVHSFRHSRAIDMLYSGSSITDIKNHLGHDAIRSTVVYLQLDLNRRRHIQRRFIRHMQSVLTDDSKIEELLQWENEGDLMEWLDSL</sequence>
<dbReference type="PANTHER" id="PTHR30349:SF81">
    <property type="entry name" value="TYROSINE RECOMBINASE XERC"/>
    <property type="match status" value="1"/>
</dbReference>
<dbReference type="SUPFAM" id="SSF47823">
    <property type="entry name" value="lambda integrase-like, N-terminal domain"/>
    <property type="match status" value="1"/>
</dbReference>
<dbReference type="Pfam" id="PF02899">
    <property type="entry name" value="Phage_int_SAM_1"/>
    <property type="match status" value="1"/>
</dbReference>
<dbReference type="GO" id="GO:0015074">
    <property type="term" value="P:DNA integration"/>
    <property type="evidence" value="ECO:0007669"/>
    <property type="project" value="UniProtKB-KW"/>
</dbReference>
<dbReference type="InterPro" id="IPR013762">
    <property type="entry name" value="Integrase-like_cat_sf"/>
</dbReference>
<keyword evidence="1" id="KW-0229">DNA integration</keyword>
<reference evidence="7 8" key="1">
    <citation type="submission" date="2020-08" db="EMBL/GenBank/DDBJ databases">
        <title>Bridging the membrane lipid divide: bacteria of the FCB group superphylum have the potential to synthesize archaeal ether lipids.</title>
        <authorList>
            <person name="Villanueva L."/>
            <person name="Von Meijenfeldt F.A.B."/>
            <person name="Westbye A.B."/>
            <person name="Yadav S."/>
            <person name="Hopmans E.C."/>
            <person name="Dutilh B.E."/>
            <person name="Sinninghe Damste J.S."/>
        </authorList>
    </citation>
    <scope>NUCLEOTIDE SEQUENCE [LARGE SCALE GENOMIC DNA]</scope>
    <source>
        <strain evidence="7">NIOZ-UU27</strain>
    </source>
</reference>
<dbReference type="InterPro" id="IPR004107">
    <property type="entry name" value="Integrase_SAM-like_N"/>
</dbReference>
<dbReference type="SUPFAM" id="SSF56349">
    <property type="entry name" value="DNA breaking-rejoining enzymes"/>
    <property type="match status" value="1"/>
</dbReference>
<dbReference type="GO" id="GO:0003677">
    <property type="term" value="F:DNA binding"/>
    <property type="evidence" value="ECO:0007669"/>
    <property type="project" value="UniProtKB-UniRule"/>
</dbReference>
<dbReference type="EMBL" id="JACNJD010000111">
    <property type="protein sequence ID" value="MBC8176211.1"/>
    <property type="molecule type" value="Genomic_DNA"/>
</dbReference>
<dbReference type="InterPro" id="IPR044068">
    <property type="entry name" value="CB"/>
</dbReference>
<dbReference type="InterPro" id="IPR011010">
    <property type="entry name" value="DNA_brk_join_enz"/>
</dbReference>
<dbReference type="InterPro" id="IPR050090">
    <property type="entry name" value="Tyrosine_recombinase_XerCD"/>
</dbReference>
<dbReference type="AlphaFoldDB" id="A0A8J6T526"/>
<gene>
    <name evidence="7" type="ORF">H8E19_02315</name>
</gene>
<dbReference type="Gene3D" id="1.10.443.10">
    <property type="entry name" value="Intergrase catalytic core"/>
    <property type="match status" value="1"/>
</dbReference>
<evidence type="ECO:0000256" key="3">
    <source>
        <dbReference type="ARBA" id="ARBA00023172"/>
    </source>
</evidence>
<evidence type="ECO:0000259" key="6">
    <source>
        <dbReference type="PROSITE" id="PS51900"/>
    </source>
</evidence>
<protein>
    <submittedName>
        <fullName evidence="7">Tyrosine-type recombinase/integrase</fullName>
    </submittedName>
</protein>
<accession>A0A8J6T526</accession>
<dbReference type="Pfam" id="PF00589">
    <property type="entry name" value="Phage_integrase"/>
    <property type="match status" value="1"/>
</dbReference>
<proteinExistence type="predicted"/>
<dbReference type="InterPro" id="IPR010998">
    <property type="entry name" value="Integrase_recombinase_N"/>
</dbReference>
<evidence type="ECO:0000256" key="1">
    <source>
        <dbReference type="ARBA" id="ARBA00022908"/>
    </source>
</evidence>
<keyword evidence="3" id="KW-0233">DNA recombination</keyword>
<keyword evidence="2 4" id="KW-0238">DNA-binding</keyword>
<name>A0A8J6T526_9DELT</name>
<feature type="domain" description="Tyr recombinase" evidence="5">
    <location>
        <begin position="118"/>
        <end position="304"/>
    </location>
</feature>
<feature type="domain" description="Core-binding (CB)" evidence="6">
    <location>
        <begin position="1"/>
        <end position="94"/>
    </location>
</feature>
<dbReference type="InterPro" id="IPR002104">
    <property type="entry name" value="Integrase_catalytic"/>
</dbReference>
<evidence type="ECO:0000313" key="7">
    <source>
        <dbReference type="EMBL" id="MBC8176211.1"/>
    </source>
</evidence>
<dbReference type="Gene3D" id="1.10.150.130">
    <property type="match status" value="1"/>
</dbReference>
<organism evidence="7 8">
    <name type="scientific">Candidatus Desulfacyla euxinica</name>
    <dbReference type="NCBI Taxonomy" id="2841693"/>
    <lineage>
        <taxon>Bacteria</taxon>
        <taxon>Deltaproteobacteria</taxon>
        <taxon>Candidatus Desulfacyla</taxon>
    </lineage>
</organism>
<evidence type="ECO:0000256" key="2">
    <source>
        <dbReference type="ARBA" id="ARBA00023125"/>
    </source>
</evidence>
<evidence type="ECO:0000313" key="8">
    <source>
        <dbReference type="Proteomes" id="UP000650524"/>
    </source>
</evidence>
<dbReference type="PANTHER" id="PTHR30349">
    <property type="entry name" value="PHAGE INTEGRASE-RELATED"/>
    <property type="match status" value="1"/>
</dbReference>
<dbReference type="PROSITE" id="PS51898">
    <property type="entry name" value="TYR_RECOMBINASE"/>
    <property type="match status" value="1"/>
</dbReference>
<dbReference type="GO" id="GO:0006310">
    <property type="term" value="P:DNA recombination"/>
    <property type="evidence" value="ECO:0007669"/>
    <property type="project" value="UniProtKB-KW"/>
</dbReference>
<dbReference type="Proteomes" id="UP000650524">
    <property type="component" value="Unassembled WGS sequence"/>
</dbReference>